<name>A0A7J6WAJ4_THATH</name>
<dbReference type="OrthoDB" id="10069473at2759"/>
<keyword evidence="2" id="KW-1185">Reference proteome</keyword>
<comment type="caution">
    <text evidence="1">The sequence shown here is derived from an EMBL/GenBank/DDBJ whole genome shotgun (WGS) entry which is preliminary data.</text>
</comment>
<dbReference type="AlphaFoldDB" id="A0A7J6WAJ4"/>
<organism evidence="1 2">
    <name type="scientific">Thalictrum thalictroides</name>
    <name type="common">Rue-anemone</name>
    <name type="synonym">Anemone thalictroides</name>
    <dbReference type="NCBI Taxonomy" id="46969"/>
    <lineage>
        <taxon>Eukaryota</taxon>
        <taxon>Viridiplantae</taxon>
        <taxon>Streptophyta</taxon>
        <taxon>Embryophyta</taxon>
        <taxon>Tracheophyta</taxon>
        <taxon>Spermatophyta</taxon>
        <taxon>Magnoliopsida</taxon>
        <taxon>Ranunculales</taxon>
        <taxon>Ranunculaceae</taxon>
        <taxon>Thalictroideae</taxon>
        <taxon>Thalictrum</taxon>
    </lineage>
</organism>
<evidence type="ECO:0000313" key="1">
    <source>
        <dbReference type="EMBL" id="KAF5193232.1"/>
    </source>
</evidence>
<gene>
    <name evidence="1" type="ORF">FRX31_017184</name>
</gene>
<protein>
    <submittedName>
        <fullName evidence="1">Uncharacterized protein</fullName>
    </submittedName>
</protein>
<dbReference type="Proteomes" id="UP000554482">
    <property type="component" value="Unassembled WGS sequence"/>
</dbReference>
<proteinExistence type="predicted"/>
<reference evidence="1 2" key="1">
    <citation type="submission" date="2020-06" db="EMBL/GenBank/DDBJ databases">
        <title>Transcriptomic and genomic resources for Thalictrum thalictroides and T. hernandezii: Facilitating candidate gene discovery in an emerging model plant lineage.</title>
        <authorList>
            <person name="Arias T."/>
            <person name="Riano-Pachon D.M."/>
            <person name="Di Stilio V.S."/>
        </authorList>
    </citation>
    <scope>NUCLEOTIDE SEQUENCE [LARGE SCALE GENOMIC DNA]</scope>
    <source>
        <strain evidence="2">cv. WT478/WT964</strain>
        <tissue evidence="1">Leaves</tissue>
    </source>
</reference>
<accession>A0A7J6WAJ4</accession>
<evidence type="ECO:0000313" key="2">
    <source>
        <dbReference type="Proteomes" id="UP000554482"/>
    </source>
</evidence>
<dbReference type="EMBL" id="JABWDY010020347">
    <property type="protein sequence ID" value="KAF5193232.1"/>
    <property type="molecule type" value="Genomic_DNA"/>
</dbReference>
<sequence length="71" mass="8322">MLSLTRKSETVSRKYSRNIFSSYEVFYYGPVDEEWFLSKCRSAIDGVNKVEKEIRRDYSSGQLNGSELEEL</sequence>